<organism evidence="2 3">
    <name type="scientific">Prunus armeniaca</name>
    <name type="common">Apricot</name>
    <name type="synonym">Armeniaca vulgaris</name>
    <dbReference type="NCBI Taxonomy" id="36596"/>
    <lineage>
        <taxon>Eukaryota</taxon>
        <taxon>Viridiplantae</taxon>
        <taxon>Streptophyta</taxon>
        <taxon>Embryophyta</taxon>
        <taxon>Tracheophyta</taxon>
        <taxon>Spermatophyta</taxon>
        <taxon>Magnoliopsida</taxon>
        <taxon>eudicotyledons</taxon>
        <taxon>Gunneridae</taxon>
        <taxon>Pentapetalae</taxon>
        <taxon>rosids</taxon>
        <taxon>fabids</taxon>
        <taxon>Rosales</taxon>
        <taxon>Rosaceae</taxon>
        <taxon>Amygdaloideae</taxon>
        <taxon>Amygdaleae</taxon>
        <taxon>Prunus</taxon>
    </lineage>
</organism>
<reference evidence="3" key="1">
    <citation type="journal article" date="2020" name="Genome Biol.">
        <title>Gamete binning: chromosome-level and haplotype-resolved genome assembly enabled by high-throughput single-cell sequencing of gamete genomes.</title>
        <authorList>
            <person name="Campoy J.A."/>
            <person name="Sun H."/>
            <person name="Goel M."/>
            <person name="Jiao W.-B."/>
            <person name="Folz-Donahue K."/>
            <person name="Wang N."/>
            <person name="Rubio M."/>
            <person name="Liu C."/>
            <person name="Kukat C."/>
            <person name="Ruiz D."/>
            <person name="Huettel B."/>
            <person name="Schneeberger K."/>
        </authorList>
    </citation>
    <scope>NUCLEOTIDE SEQUENCE [LARGE SCALE GENOMIC DNA]</scope>
    <source>
        <strain evidence="3">cv. Rojo Pasion</strain>
    </source>
</reference>
<evidence type="ECO:0000256" key="1">
    <source>
        <dbReference type="SAM" id="MobiDB-lite"/>
    </source>
</evidence>
<proteinExistence type="predicted"/>
<evidence type="ECO:0000313" key="2">
    <source>
        <dbReference type="EMBL" id="CAB4311719.1"/>
    </source>
</evidence>
<protein>
    <submittedName>
        <fullName evidence="2">Uncharacterized protein</fullName>
    </submittedName>
</protein>
<dbReference type="Proteomes" id="UP000507245">
    <property type="component" value="Unassembled WGS sequence"/>
</dbReference>
<gene>
    <name evidence="2" type="ORF">ORAREDHAP_LOCUS33945</name>
</gene>
<feature type="compositionally biased region" description="Gly residues" evidence="1">
    <location>
        <begin position="22"/>
        <end position="36"/>
    </location>
</feature>
<name>A0A6J5XDD9_PRUAR</name>
<feature type="region of interest" description="Disordered" evidence="1">
    <location>
        <begin position="1"/>
        <end position="76"/>
    </location>
</feature>
<dbReference type="AlphaFoldDB" id="A0A6J5XDD9"/>
<accession>A0A6J5XDD9</accession>
<evidence type="ECO:0000313" key="3">
    <source>
        <dbReference type="Proteomes" id="UP000507245"/>
    </source>
</evidence>
<dbReference type="EMBL" id="CAEKKB010000005">
    <property type="protein sequence ID" value="CAB4311719.1"/>
    <property type="molecule type" value="Genomic_DNA"/>
</dbReference>
<sequence>MSSANALVSAEEDNPNSLRGSRPGGGRRGWKPGGGGLREREKMRRRLRGGSVFSLKSGKKIIKKKGPDPPRPPRPI</sequence>
<keyword evidence="3" id="KW-1185">Reference proteome</keyword>